<proteinExistence type="inferred from homology"/>
<keyword evidence="6" id="KW-1185">Reference proteome</keyword>
<evidence type="ECO:0000313" key="5">
    <source>
        <dbReference type="EMBL" id="MDT4403292.1"/>
    </source>
</evidence>
<evidence type="ECO:0000256" key="4">
    <source>
        <dbReference type="SAM" id="SignalP"/>
    </source>
</evidence>
<accession>A0ABU3IM23</accession>
<name>A0ABU3IM23_9BACE</name>
<dbReference type="Proteomes" id="UP001269297">
    <property type="component" value="Unassembled WGS sequence"/>
</dbReference>
<feature type="chain" id="PRO_5046944043" description="Lysozyme" evidence="4">
    <location>
        <begin position="21"/>
        <end position="166"/>
    </location>
</feature>
<evidence type="ECO:0000256" key="2">
    <source>
        <dbReference type="ARBA" id="ARBA00022638"/>
    </source>
</evidence>
<comment type="similarity">
    <text evidence="3">Belongs to the glycosyl hydrolase 24 family.</text>
</comment>
<evidence type="ECO:0000256" key="1">
    <source>
        <dbReference type="ARBA" id="ARBA00022529"/>
    </source>
</evidence>
<dbReference type="GO" id="GO:0016787">
    <property type="term" value="F:hydrolase activity"/>
    <property type="evidence" value="ECO:0007669"/>
    <property type="project" value="UniProtKB-KW"/>
</dbReference>
<gene>
    <name evidence="5" type="ORF">RO706_03545</name>
</gene>
<keyword evidence="3 5" id="KW-0378">Hydrolase</keyword>
<dbReference type="InterPro" id="IPR023347">
    <property type="entry name" value="Lysozyme_dom_sf"/>
</dbReference>
<keyword evidence="4" id="KW-0732">Signal</keyword>
<dbReference type="SUPFAM" id="SSF53955">
    <property type="entry name" value="Lysozyme-like"/>
    <property type="match status" value="1"/>
</dbReference>
<protein>
    <recommendedName>
        <fullName evidence="3">Lysozyme</fullName>
        <ecNumber evidence="3">3.2.1.17</ecNumber>
    </recommendedName>
</protein>
<dbReference type="InterPro" id="IPR002196">
    <property type="entry name" value="Glyco_hydro_24"/>
</dbReference>
<keyword evidence="3" id="KW-0326">Glycosidase</keyword>
<dbReference type="Pfam" id="PF00959">
    <property type="entry name" value="Phage_lysozyme"/>
    <property type="match status" value="1"/>
</dbReference>
<dbReference type="EC" id="3.2.1.17" evidence="3"/>
<comment type="caution">
    <text evidence="5">The sequence shown here is derived from an EMBL/GenBank/DDBJ whole genome shotgun (WGS) entry which is preliminary data.</text>
</comment>
<dbReference type="EMBL" id="JAVSNG010000001">
    <property type="protein sequence ID" value="MDT4403292.1"/>
    <property type="molecule type" value="Genomic_DNA"/>
</dbReference>
<reference evidence="6" key="1">
    <citation type="submission" date="2023-07" db="EMBL/GenBank/DDBJ databases">
        <title>Reintroducing virulent viruses to syntetic microbiomes.</title>
        <authorList>
            <person name="Wilde J."/>
            <person name="Boyes R."/>
            <person name="Robinson A.V."/>
            <person name="Daisley B.A."/>
            <person name="Allen-Vercoe E."/>
        </authorList>
    </citation>
    <scope>NUCLEOTIDE SEQUENCE [LARGE SCALE GENOMIC DNA]</scope>
    <source>
        <strain evidence="6">225S_1D6FAA</strain>
    </source>
</reference>
<comment type="catalytic activity">
    <reaction evidence="3">
        <text>Hydrolysis of (1-&gt;4)-beta-linkages between N-acetylmuramic acid and N-acetyl-D-glucosamine residues in a peptidoglycan and between N-acetyl-D-glucosamine residues in chitodextrins.</text>
        <dbReference type="EC" id="3.2.1.17"/>
    </reaction>
</comment>
<evidence type="ECO:0000313" key="6">
    <source>
        <dbReference type="Proteomes" id="UP001269297"/>
    </source>
</evidence>
<keyword evidence="1 3" id="KW-0929">Antimicrobial</keyword>
<dbReference type="Gene3D" id="1.10.530.40">
    <property type="match status" value="1"/>
</dbReference>
<evidence type="ECO:0000256" key="3">
    <source>
        <dbReference type="RuleBase" id="RU003788"/>
    </source>
</evidence>
<keyword evidence="2 3" id="KW-0081">Bacteriolytic enzyme</keyword>
<sequence>MVRRLTLLLGLVCVCAMLRAEMPDGIRHLAPFDRAVCIIKRFEGWHSARHYPYIGFGHRLREGEKLTADITEAQADSLLRADLAGMCALFRHLGKDSLLIGCLAYQVGPYRLLGHGKMPKSTLIRKLEAGDRDIYREFTAYRCYKGKPVPSIQRRRETEFELLFVP</sequence>
<organism evidence="5 6">
    <name type="scientific">Bacteroides koreensis</name>
    <dbReference type="NCBI Taxonomy" id="1912896"/>
    <lineage>
        <taxon>Bacteria</taxon>
        <taxon>Pseudomonadati</taxon>
        <taxon>Bacteroidota</taxon>
        <taxon>Bacteroidia</taxon>
        <taxon>Bacteroidales</taxon>
        <taxon>Bacteroidaceae</taxon>
        <taxon>Bacteroides</taxon>
    </lineage>
</organism>
<dbReference type="InterPro" id="IPR023346">
    <property type="entry name" value="Lysozyme-like_dom_sf"/>
</dbReference>
<feature type="signal peptide" evidence="4">
    <location>
        <begin position="1"/>
        <end position="20"/>
    </location>
</feature>